<evidence type="ECO:0000313" key="4">
    <source>
        <dbReference type="Proteomes" id="UP000286715"/>
    </source>
</evidence>
<dbReference type="OrthoDB" id="9810648at2"/>
<dbReference type="PROSITE" id="PS00893">
    <property type="entry name" value="NUDIX_BOX"/>
    <property type="match status" value="1"/>
</dbReference>
<dbReference type="InterPro" id="IPR015797">
    <property type="entry name" value="NUDIX_hydrolase-like_dom_sf"/>
</dbReference>
<evidence type="ECO:0000259" key="2">
    <source>
        <dbReference type="PROSITE" id="PS51462"/>
    </source>
</evidence>
<dbReference type="AlphaFoldDB" id="A0A401XKT4"/>
<keyword evidence="1" id="KW-0378">Hydrolase</keyword>
<comment type="caution">
    <text evidence="3">The sequence shown here is derived from an EMBL/GenBank/DDBJ whole genome shotgun (WGS) entry which is preliminary data.</text>
</comment>
<dbReference type="EMBL" id="BHZE01000008">
    <property type="protein sequence ID" value="GCD77612.1"/>
    <property type="molecule type" value="Genomic_DNA"/>
</dbReference>
<evidence type="ECO:0000313" key="3">
    <source>
        <dbReference type="EMBL" id="GCD77612.1"/>
    </source>
</evidence>
<evidence type="ECO:0000256" key="1">
    <source>
        <dbReference type="ARBA" id="ARBA00022801"/>
    </source>
</evidence>
<dbReference type="InterPro" id="IPR000086">
    <property type="entry name" value="NUDIX_hydrolase_dom"/>
</dbReference>
<dbReference type="PROSITE" id="PS51462">
    <property type="entry name" value="NUDIX"/>
    <property type="match status" value="1"/>
</dbReference>
<dbReference type="SUPFAM" id="SSF55811">
    <property type="entry name" value="Nudix"/>
    <property type="match status" value="1"/>
</dbReference>
<gene>
    <name evidence="3" type="ORF">JCM31826_10940</name>
</gene>
<sequence>MGKRFSIRVYAIIDLDSANHILATREFYKGVEMVKFPGGGMQWGEGIFDALHRELSEELGLELYDAEQFYVYEKPIISVFDPEISVIPIYYRVYPKQSFEIRNNEILQLLPLSVSESSINLLTFENDRQAMLYYLKNFSKK</sequence>
<accession>A0A401XKT4</accession>
<organism evidence="3 4">
    <name type="scientific">Thermaurantimonas aggregans</name>
    <dbReference type="NCBI Taxonomy" id="2173829"/>
    <lineage>
        <taxon>Bacteria</taxon>
        <taxon>Pseudomonadati</taxon>
        <taxon>Bacteroidota</taxon>
        <taxon>Flavobacteriia</taxon>
        <taxon>Flavobacteriales</taxon>
        <taxon>Schleiferiaceae</taxon>
        <taxon>Thermaurantimonas</taxon>
    </lineage>
</organism>
<dbReference type="Pfam" id="PF00293">
    <property type="entry name" value="NUDIX"/>
    <property type="match status" value="1"/>
</dbReference>
<dbReference type="Proteomes" id="UP000286715">
    <property type="component" value="Unassembled WGS sequence"/>
</dbReference>
<protein>
    <submittedName>
        <fullName evidence="3">DNA mismatch repair protein MutT</fullName>
    </submittedName>
</protein>
<reference evidence="3 4" key="1">
    <citation type="submission" date="2018-11" db="EMBL/GenBank/DDBJ databases">
        <title>Schleiferia aggregans sp. nov., a moderately thermophilic heterotrophic bacterium isolated from microbial mats at a terrestrial hot spring.</title>
        <authorList>
            <person name="Iino T."/>
            <person name="Ohkuma M."/>
            <person name="Haruta S."/>
        </authorList>
    </citation>
    <scope>NUCLEOTIDE SEQUENCE [LARGE SCALE GENOMIC DNA]</scope>
    <source>
        <strain evidence="3 4">LA</strain>
    </source>
</reference>
<feature type="domain" description="Nudix hydrolase" evidence="2">
    <location>
        <begin position="2"/>
        <end position="139"/>
    </location>
</feature>
<dbReference type="GO" id="GO:0016787">
    <property type="term" value="F:hydrolase activity"/>
    <property type="evidence" value="ECO:0007669"/>
    <property type="project" value="UniProtKB-KW"/>
</dbReference>
<dbReference type="Gene3D" id="3.90.79.10">
    <property type="entry name" value="Nucleoside Triphosphate Pyrophosphohydrolase"/>
    <property type="match status" value="1"/>
</dbReference>
<dbReference type="RefSeq" id="WP_124397674.1">
    <property type="nucleotide sequence ID" value="NZ_BHZE01000008.1"/>
</dbReference>
<proteinExistence type="predicted"/>
<keyword evidence="4" id="KW-1185">Reference proteome</keyword>
<dbReference type="InterPro" id="IPR020084">
    <property type="entry name" value="NUDIX_hydrolase_CS"/>
</dbReference>
<name>A0A401XKT4_9FLAO</name>